<dbReference type="AlphaFoldDB" id="A0A177FHI4"/>
<evidence type="ECO:0000259" key="3">
    <source>
        <dbReference type="Pfam" id="PF25137"/>
    </source>
</evidence>
<evidence type="ECO:0000313" key="5">
    <source>
        <dbReference type="Proteomes" id="UP000077002"/>
    </source>
</evidence>
<feature type="domain" description="Alcohol dehydrogenase iron-type/glycerol dehydrogenase GldA" evidence="2">
    <location>
        <begin position="38"/>
        <end position="210"/>
    </location>
</feature>
<evidence type="ECO:0000259" key="2">
    <source>
        <dbReference type="Pfam" id="PF00465"/>
    </source>
</evidence>
<dbReference type="GO" id="GO:0046872">
    <property type="term" value="F:metal ion binding"/>
    <property type="evidence" value="ECO:0007669"/>
    <property type="project" value="InterPro"/>
</dbReference>
<dbReference type="InterPro" id="IPR039697">
    <property type="entry name" value="Alcohol_dehydrogenase_Fe"/>
</dbReference>
<dbReference type="PANTHER" id="PTHR11496:SF107">
    <property type="entry name" value="ALCOHOL DEHYDROGENASE, PUTATIVE (AFU_ORTHOLOGUE AFUA_1G06800)-RELATED"/>
    <property type="match status" value="1"/>
</dbReference>
<dbReference type="SUPFAM" id="SSF56796">
    <property type="entry name" value="Dehydroquinate synthase-like"/>
    <property type="match status" value="1"/>
</dbReference>
<dbReference type="Proteomes" id="UP000077002">
    <property type="component" value="Unassembled WGS sequence"/>
</dbReference>
<accession>A0A177FHI4</accession>
<dbReference type="CDD" id="cd08192">
    <property type="entry name" value="MAR-like"/>
    <property type="match status" value="1"/>
</dbReference>
<gene>
    <name evidence="4" type="ORF">AYO21_02203</name>
</gene>
<dbReference type="GeneID" id="34597379"/>
<reference evidence="4 5" key="1">
    <citation type="submission" date="2016-03" db="EMBL/GenBank/DDBJ databases">
        <title>Draft genome sequence of the Fonsecaea monophora CBS 269.37.</title>
        <authorList>
            <person name="Bombassaro A."/>
            <person name="Vinicius W.A."/>
            <person name="De Hoog S."/>
            <person name="Sun J."/>
            <person name="Souza E.M."/>
            <person name="Raittz R.T."/>
            <person name="Costa F."/>
            <person name="Leao A.C."/>
            <person name="Tadra-Sfeir M.Z."/>
            <person name="Baura V."/>
            <person name="Balsanelli E."/>
            <person name="Pedrosa F.O."/>
            <person name="Moreno L.F."/>
            <person name="Steffens M.B."/>
            <person name="Xi L."/>
            <person name="Bocca A.L."/>
            <person name="Felipe M.S."/>
            <person name="Teixeira M."/>
            <person name="Telles Filho F.Q."/>
            <person name="Azevedo C.M."/>
            <person name="Gomes R."/>
            <person name="Vicente V.A."/>
        </authorList>
    </citation>
    <scope>NUCLEOTIDE SEQUENCE [LARGE SCALE GENOMIC DNA]</scope>
    <source>
        <strain evidence="4 5">CBS 269.37</strain>
    </source>
</reference>
<sequence>MGSVSPMPLLGEERTVPTFPWRARGLVSSGLPFPALVSKHVDRLAKKRVFLVVSGSLAKHTDCVTRLKDALGDKLAGINVGFPSHTPWTHVLKLAEEINADIVVTCGGGSITDGVKLAGLSLANGLTSLHALGAMSDKLKAAMLHDIDYKYVTDSDPPDVHAPPFTMINVPTTLSAGEYSPYAGGIDATDGVKKIFVHQGLFADVVILDPELAANSPEWVWMSSGVRAIDHCVELMGSLNPAIEKETDEAAEKGLVLLVRGLLKLRREPQDREARLETQFGSVLAMDGLCRGVHLGASHAIGHELGTMNVAHGHTSCVLCPTVMKYNASVNGHRQQRALNALWSDPYIRETLETRCNLTQSSTDLGDVLDALFRQFGMPRTLKEVGVEGQEKLTDLARKCLEDPWCRTNPIPLVTEEQVMKILKLVEK</sequence>
<dbReference type="EMBL" id="LVKK01000009">
    <property type="protein sequence ID" value="OAG43617.1"/>
    <property type="molecule type" value="Genomic_DNA"/>
</dbReference>
<dbReference type="InterPro" id="IPR001670">
    <property type="entry name" value="ADH_Fe/GldA"/>
</dbReference>
<evidence type="ECO:0000256" key="1">
    <source>
        <dbReference type="ARBA" id="ARBA00023002"/>
    </source>
</evidence>
<dbReference type="GO" id="GO:0005739">
    <property type="term" value="C:mitochondrion"/>
    <property type="evidence" value="ECO:0007669"/>
    <property type="project" value="TreeGrafter"/>
</dbReference>
<dbReference type="PANTHER" id="PTHR11496">
    <property type="entry name" value="ALCOHOL DEHYDROGENASE"/>
    <property type="match status" value="1"/>
</dbReference>
<proteinExistence type="predicted"/>
<protein>
    <submittedName>
        <fullName evidence="4">Uncharacterized protein</fullName>
    </submittedName>
</protein>
<evidence type="ECO:0000313" key="4">
    <source>
        <dbReference type="EMBL" id="OAG43617.1"/>
    </source>
</evidence>
<dbReference type="RefSeq" id="XP_022515569.1">
    <property type="nucleotide sequence ID" value="XM_022652183.1"/>
</dbReference>
<organism evidence="4 5">
    <name type="scientific">Fonsecaea monophora</name>
    <dbReference type="NCBI Taxonomy" id="254056"/>
    <lineage>
        <taxon>Eukaryota</taxon>
        <taxon>Fungi</taxon>
        <taxon>Dikarya</taxon>
        <taxon>Ascomycota</taxon>
        <taxon>Pezizomycotina</taxon>
        <taxon>Eurotiomycetes</taxon>
        <taxon>Chaetothyriomycetidae</taxon>
        <taxon>Chaetothyriales</taxon>
        <taxon>Herpotrichiellaceae</taxon>
        <taxon>Fonsecaea</taxon>
    </lineage>
</organism>
<dbReference type="Pfam" id="PF25137">
    <property type="entry name" value="ADH_Fe_C"/>
    <property type="match status" value="1"/>
</dbReference>
<name>A0A177FHI4_9EURO</name>
<dbReference type="InterPro" id="IPR056798">
    <property type="entry name" value="ADH_Fe_C"/>
</dbReference>
<dbReference type="Pfam" id="PF00465">
    <property type="entry name" value="Fe-ADH"/>
    <property type="match status" value="1"/>
</dbReference>
<comment type="caution">
    <text evidence="4">The sequence shown here is derived from an EMBL/GenBank/DDBJ whole genome shotgun (WGS) entry which is preliminary data.</text>
</comment>
<keyword evidence="5" id="KW-1185">Reference proteome</keyword>
<dbReference type="Gene3D" id="3.40.50.1970">
    <property type="match status" value="1"/>
</dbReference>
<dbReference type="OrthoDB" id="339764at2759"/>
<feature type="domain" description="Fe-containing alcohol dehydrogenase-like C-terminal" evidence="3">
    <location>
        <begin position="223"/>
        <end position="424"/>
    </location>
</feature>
<dbReference type="Gene3D" id="1.20.1090.10">
    <property type="entry name" value="Dehydroquinate synthase-like - alpha domain"/>
    <property type="match status" value="1"/>
</dbReference>
<keyword evidence="1" id="KW-0560">Oxidoreductase</keyword>
<dbReference type="GO" id="GO:0004022">
    <property type="term" value="F:alcohol dehydrogenase (NAD+) activity"/>
    <property type="evidence" value="ECO:0007669"/>
    <property type="project" value="TreeGrafter"/>
</dbReference>